<dbReference type="Pfam" id="PF17917">
    <property type="entry name" value="RT_RNaseH"/>
    <property type="match status" value="1"/>
</dbReference>
<keyword evidence="7" id="KW-0378">Hydrolase</keyword>
<evidence type="ECO:0000256" key="4">
    <source>
        <dbReference type="ARBA" id="ARBA00022722"/>
    </source>
</evidence>
<dbReference type="AlphaFoldDB" id="A0A388L1E2"/>
<dbReference type="InterPro" id="IPR000477">
    <property type="entry name" value="RT_dom"/>
</dbReference>
<dbReference type="Gramene" id="GBG76144">
    <property type="protein sequence ID" value="GBG76144"/>
    <property type="gene ID" value="CBR_g21892"/>
</dbReference>
<dbReference type="GO" id="GO:0004190">
    <property type="term" value="F:aspartic-type endopeptidase activity"/>
    <property type="evidence" value="ECO:0007669"/>
    <property type="project" value="UniProtKB-KW"/>
</dbReference>
<keyword evidence="3" id="KW-0548">Nucleotidyltransferase</keyword>
<evidence type="ECO:0000313" key="12">
    <source>
        <dbReference type="EMBL" id="GBG76144.1"/>
    </source>
</evidence>
<dbReference type="Gene3D" id="3.30.70.270">
    <property type="match status" value="2"/>
</dbReference>
<organism evidence="12 13">
    <name type="scientific">Chara braunii</name>
    <name type="common">Braun's stonewort</name>
    <dbReference type="NCBI Taxonomy" id="69332"/>
    <lineage>
        <taxon>Eukaryota</taxon>
        <taxon>Viridiplantae</taxon>
        <taxon>Streptophyta</taxon>
        <taxon>Charophyceae</taxon>
        <taxon>Charales</taxon>
        <taxon>Characeae</taxon>
        <taxon>Chara</taxon>
    </lineage>
</organism>
<feature type="domain" description="Reverse transcriptase RNase H-like" evidence="11">
    <location>
        <begin position="857"/>
        <end position="956"/>
    </location>
</feature>
<dbReference type="CDD" id="cd09274">
    <property type="entry name" value="RNase_HI_RT_Ty3"/>
    <property type="match status" value="1"/>
</dbReference>
<dbReference type="InterPro" id="IPR043502">
    <property type="entry name" value="DNA/RNA_pol_sf"/>
</dbReference>
<evidence type="ECO:0000256" key="9">
    <source>
        <dbReference type="SAM" id="MobiDB-lite"/>
    </source>
</evidence>
<protein>
    <recommendedName>
        <fullName evidence="14">Reverse transcriptase domain-containing protein</fullName>
    </recommendedName>
</protein>
<keyword evidence="4" id="KW-0540">Nuclease</keyword>
<feature type="region of interest" description="Disordered" evidence="9">
    <location>
        <begin position="349"/>
        <end position="439"/>
    </location>
</feature>
<dbReference type="GO" id="GO:0004519">
    <property type="term" value="F:endonuclease activity"/>
    <property type="evidence" value="ECO:0007669"/>
    <property type="project" value="UniProtKB-KW"/>
</dbReference>
<dbReference type="CDD" id="cd01647">
    <property type="entry name" value="RT_LTR"/>
    <property type="match status" value="1"/>
</dbReference>
<dbReference type="InterPro" id="IPR051320">
    <property type="entry name" value="Viral_Replic_Matur_Polypro"/>
</dbReference>
<evidence type="ECO:0000259" key="10">
    <source>
        <dbReference type="Pfam" id="PF00078"/>
    </source>
</evidence>
<feature type="domain" description="Reverse transcriptase" evidence="10">
    <location>
        <begin position="590"/>
        <end position="761"/>
    </location>
</feature>
<evidence type="ECO:0000256" key="7">
    <source>
        <dbReference type="ARBA" id="ARBA00022801"/>
    </source>
</evidence>
<accession>A0A388L1E2</accession>
<evidence type="ECO:0000256" key="6">
    <source>
        <dbReference type="ARBA" id="ARBA00022759"/>
    </source>
</evidence>
<evidence type="ECO:0000259" key="11">
    <source>
        <dbReference type="Pfam" id="PF17917"/>
    </source>
</evidence>
<feature type="compositionally biased region" description="Basic residues" evidence="9">
    <location>
        <begin position="429"/>
        <end position="439"/>
    </location>
</feature>
<evidence type="ECO:0008006" key="14">
    <source>
        <dbReference type="Google" id="ProtNLM"/>
    </source>
</evidence>
<feature type="compositionally biased region" description="Gly residues" evidence="9">
    <location>
        <begin position="383"/>
        <end position="420"/>
    </location>
</feature>
<keyword evidence="1" id="KW-0645">Protease</keyword>
<keyword evidence="8" id="KW-0695">RNA-directed DNA polymerase</keyword>
<keyword evidence="2" id="KW-0808">Transferase</keyword>
<name>A0A388L1E2_CHABU</name>
<evidence type="ECO:0000313" key="13">
    <source>
        <dbReference type="Proteomes" id="UP000265515"/>
    </source>
</evidence>
<dbReference type="Proteomes" id="UP000265515">
    <property type="component" value="Unassembled WGS sequence"/>
</dbReference>
<dbReference type="InterPro" id="IPR043128">
    <property type="entry name" value="Rev_trsase/Diguanyl_cyclase"/>
</dbReference>
<gene>
    <name evidence="12" type="ORF">CBR_g21892</name>
</gene>
<dbReference type="EMBL" id="BFEA01000238">
    <property type="protein sequence ID" value="GBG76144.1"/>
    <property type="molecule type" value="Genomic_DNA"/>
</dbReference>
<comment type="caution">
    <text evidence="12">The sequence shown here is derived from an EMBL/GenBank/DDBJ whole genome shotgun (WGS) entry which is preliminary data.</text>
</comment>
<sequence>MSGGIGDSSGKVLTLDDLIEAMDKRERTPSNVPKLDTFHFKGERVSDWLDLVDQALVGLTDTVKFQRIMKYVLHGHHQEVQKVVDDTNGNWARFREGMQRKHRLGDGLLTTMDLEAMNKDDFTTIVTFLQEFKKRARKVHGISEEAQCAIFLGLLTASKASELTIHGGGNSKLETHLGVEEGSLDQVEQHQVRLQRQKRKERDATASGTPGVKKIITDVLTELDSVIQRKVTTAIQGKAKEVVVEEATQEGWEEEEPVPPHLSKAQRKQRNLAQGGQGSGKGQVPQAVVVASPSASAPSSSAGPSQAPVPPFGQWPWPVINTYVPWGGPAPSEPVIPYVGPQTSMLPPSYPAAQIQPAVPPPAPTRSSQGSAAAGGNQNQGNQGNGGRGGGRGRGRNGGGRGRQWGNQGYQGLGSQGAGASGEPTFFRGRLKQGSQRRYKTIDKKRRPVPVLVTEDEEVYYERERALIRQMKGSASEGPRRINEGNEGKLIVEEPDFLLPRERALMVELMKKRHRAYAFSDEERGRLDVDKIPMIRIHTVPHEPWNLRGARYPNPDEEKKVVDYLDGKICTHVADYSSGPYASPWFCFIKPNGTLRWVQDLQRLNAVTVQDEGGLPNADALSESCAGRPIISLIDLYSGYYQFPVYPPDRPVTAMHTPRGLIHMNVAPQGWTNAVAMVQRHMIRVMQTVSPHITQPYIDDLAVKGPRRREDDEVLLGVRRFVWKHVQDLDKVMGLLEEYNLTASGAKSKHCMREATILGFVCNESGRRPDVKKTDKIVEWPVPFQSITDVRSFLGTCRFWQTFVKNFAAKTEQLRKLVRQDQEWIWGEDQKKAVAGMKEEFRGGLVLGASDYDATETRQFIVQTDAGPIALGGVLIRADIEGKERPLRFESRTPCTTERNYSQFKRETVVVLHCLRIFRNYIFGRRFILRVDPTAPAFSLRNYVPSDPTVARWLTYIWMFNFELERIPGSKNRADGLSHINWDKQEGEAIEDTPPVDGFLDQEEDIRLHINKWSPRVPSCVGHPIWHAPKGYERKAELVLKPFEEEDPWVVRMSNG</sequence>
<dbReference type="PANTHER" id="PTHR33064">
    <property type="entry name" value="POL PROTEIN"/>
    <property type="match status" value="1"/>
</dbReference>
<feature type="region of interest" description="Disordered" evidence="9">
    <location>
        <begin position="248"/>
        <end position="284"/>
    </location>
</feature>
<keyword evidence="6" id="KW-0255">Endonuclease</keyword>
<feature type="compositionally biased region" description="Acidic residues" evidence="9">
    <location>
        <begin position="248"/>
        <end position="257"/>
    </location>
</feature>
<dbReference type="Gene3D" id="3.10.10.10">
    <property type="entry name" value="HIV Type 1 Reverse Transcriptase, subunit A, domain 1"/>
    <property type="match status" value="1"/>
</dbReference>
<dbReference type="PANTHER" id="PTHR33064:SF37">
    <property type="entry name" value="RIBONUCLEASE H"/>
    <property type="match status" value="1"/>
</dbReference>
<feature type="region of interest" description="Disordered" evidence="9">
    <location>
        <begin position="181"/>
        <end position="209"/>
    </location>
</feature>
<dbReference type="InterPro" id="IPR041373">
    <property type="entry name" value="RT_RNaseH"/>
</dbReference>
<dbReference type="GO" id="GO:0003964">
    <property type="term" value="F:RNA-directed DNA polymerase activity"/>
    <property type="evidence" value="ECO:0007669"/>
    <property type="project" value="UniProtKB-KW"/>
</dbReference>
<evidence type="ECO:0000256" key="3">
    <source>
        <dbReference type="ARBA" id="ARBA00022695"/>
    </source>
</evidence>
<evidence type="ECO:0000256" key="8">
    <source>
        <dbReference type="ARBA" id="ARBA00022918"/>
    </source>
</evidence>
<evidence type="ECO:0000256" key="1">
    <source>
        <dbReference type="ARBA" id="ARBA00022670"/>
    </source>
</evidence>
<dbReference type="Pfam" id="PF00078">
    <property type="entry name" value="RVT_1"/>
    <property type="match status" value="1"/>
</dbReference>
<reference evidence="12 13" key="1">
    <citation type="journal article" date="2018" name="Cell">
        <title>The Chara Genome: Secondary Complexity and Implications for Plant Terrestrialization.</title>
        <authorList>
            <person name="Nishiyama T."/>
            <person name="Sakayama H."/>
            <person name="Vries J.D."/>
            <person name="Buschmann H."/>
            <person name="Saint-Marcoux D."/>
            <person name="Ullrich K.K."/>
            <person name="Haas F.B."/>
            <person name="Vanderstraeten L."/>
            <person name="Becker D."/>
            <person name="Lang D."/>
            <person name="Vosolsobe S."/>
            <person name="Rombauts S."/>
            <person name="Wilhelmsson P.K.I."/>
            <person name="Janitza P."/>
            <person name="Kern R."/>
            <person name="Heyl A."/>
            <person name="Rumpler F."/>
            <person name="Villalobos L.I.A.C."/>
            <person name="Clay J.M."/>
            <person name="Skokan R."/>
            <person name="Toyoda A."/>
            <person name="Suzuki Y."/>
            <person name="Kagoshima H."/>
            <person name="Schijlen E."/>
            <person name="Tajeshwar N."/>
            <person name="Catarino B."/>
            <person name="Hetherington A.J."/>
            <person name="Saltykova A."/>
            <person name="Bonnot C."/>
            <person name="Breuninger H."/>
            <person name="Symeonidi A."/>
            <person name="Radhakrishnan G.V."/>
            <person name="Van Nieuwerburgh F."/>
            <person name="Deforce D."/>
            <person name="Chang C."/>
            <person name="Karol K.G."/>
            <person name="Hedrich R."/>
            <person name="Ulvskov P."/>
            <person name="Glockner G."/>
            <person name="Delwiche C.F."/>
            <person name="Petrasek J."/>
            <person name="Van de Peer Y."/>
            <person name="Friml J."/>
            <person name="Beilby M."/>
            <person name="Dolan L."/>
            <person name="Kohara Y."/>
            <person name="Sugano S."/>
            <person name="Fujiyama A."/>
            <person name="Delaux P.-M."/>
            <person name="Quint M."/>
            <person name="TheiBen G."/>
            <person name="Hagemann M."/>
            <person name="Harholt J."/>
            <person name="Dunand C."/>
            <person name="Zachgo S."/>
            <person name="Langdale J."/>
            <person name="Maumus F."/>
            <person name="Straeten D.V.D."/>
            <person name="Gould S.B."/>
            <person name="Rensing S.A."/>
        </authorList>
    </citation>
    <scope>NUCLEOTIDE SEQUENCE [LARGE SCALE GENOMIC DNA]</scope>
    <source>
        <strain evidence="12 13">S276</strain>
    </source>
</reference>
<evidence type="ECO:0000256" key="2">
    <source>
        <dbReference type="ARBA" id="ARBA00022679"/>
    </source>
</evidence>
<dbReference type="SUPFAM" id="SSF56672">
    <property type="entry name" value="DNA/RNA polymerases"/>
    <property type="match status" value="1"/>
</dbReference>
<proteinExistence type="predicted"/>
<dbReference type="GO" id="GO:0006508">
    <property type="term" value="P:proteolysis"/>
    <property type="evidence" value="ECO:0007669"/>
    <property type="project" value="UniProtKB-KW"/>
</dbReference>
<keyword evidence="5" id="KW-0064">Aspartyl protease</keyword>
<evidence type="ECO:0000256" key="5">
    <source>
        <dbReference type="ARBA" id="ARBA00022750"/>
    </source>
</evidence>
<keyword evidence="13" id="KW-1185">Reference proteome</keyword>